<protein>
    <submittedName>
        <fullName evidence="2">Uncharacterized protein</fullName>
    </submittedName>
</protein>
<reference evidence="2" key="2">
    <citation type="submission" date="2013-05" db="EMBL/GenBank/DDBJ databases">
        <authorList>
            <person name="Villamor D.V."/>
            <person name="Eastwell K.C."/>
        </authorList>
    </citation>
    <scope>NUCLEOTIDE SEQUENCE</scope>
    <source>
        <strain evidence="2">04E17R1</strain>
    </source>
</reference>
<feature type="region of interest" description="Disordered" evidence="1">
    <location>
        <begin position="1"/>
        <end position="24"/>
    </location>
</feature>
<proteinExistence type="predicted"/>
<evidence type="ECO:0000256" key="1">
    <source>
        <dbReference type="SAM" id="MobiDB-lite"/>
    </source>
</evidence>
<sequence length="162" mass="18032">MNLKPTRMEPSSEMLQAKRSQRRKRLGRPLMINVKGLILQERAILISSEPGGEESSLIPKIPLPVLAESLSAEFKRRTQLRSILPLMIQSKQSLLIGSSTSKYLKLKCLTAYLMLSGIATTTAQVTKQNSWGGQNVMSNSKNWQALLGATVLYVAFVQSMRQ</sequence>
<organism evidence="2">
    <name type="scientific">Cherry necrotic rusty mottle virus</name>
    <dbReference type="NCBI Taxonomy" id="129143"/>
    <lineage>
        <taxon>Viruses</taxon>
        <taxon>Riboviria</taxon>
        <taxon>Orthornavirae</taxon>
        <taxon>Kitrinoviricota</taxon>
        <taxon>Alsuviricetes</taxon>
        <taxon>Tymovirales</taxon>
        <taxon>Betaflexiviridae</taxon>
        <taxon>Quinvirinae</taxon>
        <taxon>Robigovirus</taxon>
        <taxon>Robigovirus necroavii</taxon>
    </lineage>
</organism>
<evidence type="ECO:0000313" key="2">
    <source>
        <dbReference type="EMBL" id="AHA59425.1"/>
    </source>
</evidence>
<reference evidence="2" key="1">
    <citation type="journal article" date="2013" name="Phytopathology">
        <title>Viruses associated with rusty mottle and twisted leaf diseases of sweet cherry are distinct species.</title>
        <authorList>
            <person name="Villamor D.E."/>
            <person name="Eastwell K.C."/>
        </authorList>
    </citation>
    <scope>NUCLEOTIDE SEQUENCE</scope>
    <source>
        <strain evidence="2">04E17R1</strain>
    </source>
</reference>
<name>V5LYJ2_9VIRU</name>
<accession>V5LYJ2</accession>
<dbReference type="EMBL" id="KF030828">
    <property type="protein sequence ID" value="AHA59425.1"/>
    <property type="molecule type" value="Genomic_RNA"/>
</dbReference>